<evidence type="ECO:0000256" key="5">
    <source>
        <dbReference type="ARBA" id="ARBA00022490"/>
    </source>
</evidence>
<comment type="similarity">
    <text evidence="3">Belongs to the protein kinase superfamily. STE Ser/Thr protein kinase family. STE20 subfamily.</text>
</comment>
<dbReference type="PROSITE" id="PS00107">
    <property type="entry name" value="PROTEIN_KINASE_ATP"/>
    <property type="match status" value="1"/>
</dbReference>
<dbReference type="STRING" id="1314785.A0A165DSD0"/>
<evidence type="ECO:0000256" key="17">
    <source>
        <dbReference type="SAM" id="MobiDB-lite"/>
    </source>
</evidence>
<dbReference type="SMART" id="SM00220">
    <property type="entry name" value="S_TKc"/>
    <property type="match status" value="1"/>
</dbReference>
<feature type="region of interest" description="Disordered" evidence="17">
    <location>
        <begin position="641"/>
        <end position="669"/>
    </location>
</feature>
<evidence type="ECO:0000256" key="12">
    <source>
        <dbReference type="ARBA" id="ARBA00022840"/>
    </source>
</evidence>
<dbReference type="InParanoid" id="A0A165DSD0"/>
<feature type="compositionally biased region" description="Low complexity" evidence="17">
    <location>
        <begin position="521"/>
        <end position="535"/>
    </location>
</feature>
<dbReference type="FunFam" id="1.10.510.10:FF:000411">
    <property type="entry name" value="Probable Ste20-like kinase Don3"/>
    <property type="match status" value="1"/>
</dbReference>
<dbReference type="InterPro" id="IPR050629">
    <property type="entry name" value="STE20/SPS1-PAK"/>
</dbReference>
<dbReference type="OrthoDB" id="248923at2759"/>
<reference evidence="19 20" key="1">
    <citation type="journal article" date="2016" name="Mol. Biol. Evol.">
        <title>Comparative Genomics of Early-Diverging Mushroom-Forming Fungi Provides Insights into the Origins of Lignocellulose Decay Capabilities.</title>
        <authorList>
            <person name="Nagy L.G."/>
            <person name="Riley R."/>
            <person name="Tritt A."/>
            <person name="Adam C."/>
            <person name="Daum C."/>
            <person name="Floudas D."/>
            <person name="Sun H."/>
            <person name="Yadav J.S."/>
            <person name="Pangilinan J."/>
            <person name="Larsson K.H."/>
            <person name="Matsuura K."/>
            <person name="Barry K."/>
            <person name="Labutti K."/>
            <person name="Kuo R."/>
            <person name="Ohm R.A."/>
            <person name="Bhattacharya S.S."/>
            <person name="Shirouzu T."/>
            <person name="Yoshinaga Y."/>
            <person name="Martin F.M."/>
            <person name="Grigoriev I.V."/>
            <person name="Hibbett D.S."/>
        </authorList>
    </citation>
    <scope>NUCLEOTIDE SEQUENCE [LARGE SCALE GENOMIC DNA]</scope>
    <source>
        <strain evidence="19 20">93-53</strain>
    </source>
</reference>
<sequence>MHRQLTKTPPSSPRDAKSVPEPYPIPSTNPASQYTLLEKLGTGSFGTVYKAMHNETKQIVAIKQIDLEDTDDDISEIQQEIANLALFDSEYVTRYYGSFVVAYKLWIVMEYLAGGSCLDLLKPGVFSEAHIAVICKELLQGLDYLHSEGTIHRDIKAANVLLSASGKVKLADFGVAAQLTNTLRHTFVGTPFWMAPEVIRQAGYDSKADIWSLGITAIEMAKGEPPLAEYHPMRVLFLIPKAKPPVLEGAFSAAFKDFVTQCLTKDSNTRPTAKELLQHRFIKSSRKTSYLTELIERYQDYRARTPGKGLQMYQPTVRNSGAWDGTLRSDWSFDTVRTTSAMGSLRSMARDITPPGTIPDEGYYEASMYDEESIDTSAATKGSEVPLSSSGALGMNSEAQYSTVIIKQVPTIADVKDVPPMVTDDSSDETVGNGDPETPPPSVEASEPPPAYSGSVRSVRSTRRASFQARNNTSIGTVLGEADIGNGVDTIRPVKKVDTVRSLRMSEEYVGTTRSREGREGSSSSPSSPTTSPKSSQKRATSEAAEAGRSIVDDVMVPLLAKVTRDDMDAREIESLSMISRGFEELRDVNPELAYNIILDVLSSINENPAVRQHIQTSRGLFPHKRIIRRSEMTAKGLVVTEEEEISGLPPPSTANAPNGEPSSPTRKSPISELLYMRWLEGLRLKWPSIL</sequence>
<evidence type="ECO:0000256" key="3">
    <source>
        <dbReference type="ARBA" id="ARBA00008874"/>
    </source>
</evidence>
<protein>
    <recommendedName>
        <fullName evidence="4">non-specific serine/threonine protein kinase</fullName>
        <ecNumber evidence="4">2.7.11.1</ecNumber>
    </recommendedName>
</protein>
<organism evidence="19 20">
    <name type="scientific">Laetiporus sulphureus 93-53</name>
    <dbReference type="NCBI Taxonomy" id="1314785"/>
    <lineage>
        <taxon>Eukaryota</taxon>
        <taxon>Fungi</taxon>
        <taxon>Dikarya</taxon>
        <taxon>Basidiomycota</taxon>
        <taxon>Agaricomycotina</taxon>
        <taxon>Agaricomycetes</taxon>
        <taxon>Polyporales</taxon>
        <taxon>Laetiporus</taxon>
    </lineage>
</organism>
<dbReference type="SUPFAM" id="SSF56112">
    <property type="entry name" value="Protein kinase-like (PK-like)"/>
    <property type="match status" value="1"/>
</dbReference>
<dbReference type="RefSeq" id="XP_040763270.1">
    <property type="nucleotide sequence ID" value="XM_040909101.1"/>
</dbReference>
<keyword evidence="7" id="KW-0597">Phosphoprotein</keyword>
<dbReference type="PROSITE" id="PS50011">
    <property type="entry name" value="PROTEIN_KINASE_DOM"/>
    <property type="match status" value="1"/>
</dbReference>
<dbReference type="FunCoup" id="A0A165DSD0">
    <property type="interactions" value="439"/>
</dbReference>
<feature type="binding site" evidence="16">
    <location>
        <position position="63"/>
    </location>
    <ligand>
        <name>ATP</name>
        <dbReference type="ChEBI" id="CHEBI:30616"/>
    </ligand>
</feature>
<dbReference type="EMBL" id="KV427629">
    <property type="protein sequence ID" value="KZT05530.1"/>
    <property type="molecule type" value="Genomic_DNA"/>
</dbReference>
<proteinExistence type="inferred from homology"/>
<comment type="subcellular location">
    <subcellularLocation>
        <location evidence="2">Cytoplasm</location>
    </subcellularLocation>
</comment>
<dbReference type="InterPro" id="IPR011009">
    <property type="entry name" value="Kinase-like_dom_sf"/>
</dbReference>
<keyword evidence="13" id="KW-0460">Magnesium</keyword>
<keyword evidence="5" id="KW-0963">Cytoplasm</keyword>
<keyword evidence="6" id="KW-0723">Serine/threonine-protein kinase</keyword>
<feature type="region of interest" description="Disordered" evidence="17">
    <location>
        <begin position="505"/>
        <end position="547"/>
    </location>
</feature>
<evidence type="ECO:0000256" key="10">
    <source>
        <dbReference type="ARBA" id="ARBA00022741"/>
    </source>
</evidence>
<evidence type="ECO:0000256" key="2">
    <source>
        <dbReference type="ARBA" id="ARBA00004496"/>
    </source>
</evidence>
<evidence type="ECO:0000256" key="11">
    <source>
        <dbReference type="ARBA" id="ARBA00022777"/>
    </source>
</evidence>
<dbReference type="Gene3D" id="1.10.510.10">
    <property type="entry name" value="Transferase(Phosphotransferase) domain 1"/>
    <property type="match status" value="1"/>
</dbReference>
<keyword evidence="11 19" id="KW-0418">Kinase</keyword>
<dbReference type="CDD" id="cd06609">
    <property type="entry name" value="STKc_MST3_like"/>
    <property type="match status" value="1"/>
</dbReference>
<evidence type="ECO:0000256" key="6">
    <source>
        <dbReference type="ARBA" id="ARBA00022527"/>
    </source>
</evidence>
<keyword evidence="20" id="KW-1185">Reference proteome</keyword>
<evidence type="ECO:0000256" key="15">
    <source>
        <dbReference type="ARBA" id="ARBA00048679"/>
    </source>
</evidence>
<evidence type="ECO:0000256" key="1">
    <source>
        <dbReference type="ARBA" id="ARBA00001946"/>
    </source>
</evidence>
<feature type="compositionally biased region" description="Pro residues" evidence="17">
    <location>
        <begin position="437"/>
        <end position="451"/>
    </location>
</feature>
<dbReference type="InterPro" id="IPR017441">
    <property type="entry name" value="Protein_kinase_ATP_BS"/>
</dbReference>
<keyword evidence="9" id="KW-0479">Metal-binding</keyword>
<evidence type="ECO:0000256" key="8">
    <source>
        <dbReference type="ARBA" id="ARBA00022679"/>
    </source>
</evidence>
<evidence type="ECO:0000256" key="4">
    <source>
        <dbReference type="ARBA" id="ARBA00012513"/>
    </source>
</evidence>
<evidence type="ECO:0000256" key="7">
    <source>
        <dbReference type="ARBA" id="ARBA00022553"/>
    </source>
</evidence>
<evidence type="ECO:0000256" key="14">
    <source>
        <dbReference type="ARBA" id="ARBA00047899"/>
    </source>
</evidence>
<feature type="compositionally biased region" description="Polar residues" evidence="17">
    <location>
        <begin position="654"/>
        <end position="669"/>
    </location>
</feature>
<feature type="domain" description="Protein kinase" evidence="18">
    <location>
        <begin position="34"/>
        <end position="282"/>
    </location>
</feature>
<comment type="catalytic activity">
    <reaction evidence="15">
        <text>L-seryl-[protein] + ATP = O-phospho-L-seryl-[protein] + ADP + H(+)</text>
        <dbReference type="Rhea" id="RHEA:17989"/>
        <dbReference type="Rhea" id="RHEA-COMP:9863"/>
        <dbReference type="Rhea" id="RHEA-COMP:11604"/>
        <dbReference type="ChEBI" id="CHEBI:15378"/>
        <dbReference type="ChEBI" id="CHEBI:29999"/>
        <dbReference type="ChEBI" id="CHEBI:30616"/>
        <dbReference type="ChEBI" id="CHEBI:83421"/>
        <dbReference type="ChEBI" id="CHEBI:456216"/>
        <dbReference type="EC" id="2.7.11.1"/>
    </reaction>
</comment>
<dbReference type="Proteomes" id="UP000076871">
    <property type="component" value="Unassembled WGS sequence"/>
</dbReference>
<dbReference type="AlphaFoldDB" id="A0A165DSD0"/>
<dbReference type="EC" id="2.7.11.1" evidence="4"/>
<evidence type="ECO:0000256" key="13">
    <source>
        <dbReference type="ARBA" id="ARBA00022842"/>
    </source>
</evidence>
<comment type="catalytic activity">
    <reaction evidence="14">
        <text>L-threonyl-[protein] + ATP = O-phospho-L-threonyl-[protein] + ADP + H(+)</text>
        <dbReference type="Rhea" id="RHEA:46608"/>
        <dbReference type="Rhea" id="RHEA-COMP:11060"/>
        <dbReference type="Rhea" id="RHEA-COMP:11605"/>
        <dbReference type="ChEBI" id="CHEBI:15378"/>
        <dbReference type="ChEBI" id="CHEBI:30013"/>
        <dbReference type="ChEBI" id="CHEBI:30616"/>
        <dbReference type="ChEBI" id="CHEBI:61977"/>
        <dbReference type="ChEBI" id="CHEBI:456216"/>
        <dbReference type="EC" id="2.7.11.1"/>
    </reaction>
</comment>
<dbReference type="GO" id="GO:0005737">
    <property type="term" value="C:cytoplasm"/>
    <property type="evidence" value="ECO:0007669"/>
    <property type="project" value="UniProtKB-SubCell"/>
</dbReference>
<feature type="region of interest" description="Disordered" evidence="17">
    <location>
        <begin position="416"/>
        <end position="468"/>
    </location>
</feature>
<evidence type="ECO:0000313" key="20">
    <source>
        <dbReference type="Proteomes" id="UP000076871"/>
    </source>
</evidence>
<dbReference type="PANTHER" id="PTHR48012:SF27">
    <property type="entry name" value="SERINE_THREONINE-PROTEIN KINASE SID1"/>
    <property type="match status" value="1"/>
</dbReference>
<keyword evidence="10 16" id="KW-0547">Nucleotide-binding</keyword>
<evidence type="ECO:0000259" key="18">
    <source>
        <dbReference type="PROSITE" id="PS50011"/>
    </source>
</evidence>
<keyword evidence="12 16" id="KW-0067">ATP-binding</keyword>
<evidence type="ECO:0000256" key="9">
    <source>
        <dbReference type="ARBA" id="ARBA00022723"/>
    </source>
</evidence>
<dbReference type="PANTHER" id="PTHR48012">
    <property type="entry name" value="STERILE20-LIKE KINASE, ISOFORM B-RELATED"/>
    <property type="match status" value="1"/>
</dbReference>
<dbReference type="GO" id="GO:0005524">
    <property type="term" value="F:ATP binding"/>
    <property type="evidence" value="ECO:0007669"/>
    <property type="project" value="UniProtKB-UniRule"/>
</dbReference>
<dbReference type="InterPro" id="IPR000719">
    <property type="entry name" value="Prot_kinase_dom"/>
</dbReference>
<dbReference type="GO" id="GO:0046872">
    <property type="term" value="F:metal ion binding"/>
    <property type="evidence" value="ECO:0007669"/>
    <property type="project" value="UniProtKB-KW"/>
</dbReference>
<comment type="cofactor">
    <cofactor evidence="1">
        <name>Mg(2+)</name>
        <dbReference type="ChEBI" id="CHEBI:18420"/>
    </cofactor>
</comment>
<keyword evidence="8" id="KW-0808">Transferase</keyword>
<feature type="region of interest" description="Disordered" evidence="17">
    <location>
        <begin position="1"/>
        <end position="30"/>
    </location>
</feature>
<dbReference type="GO" id="GO:0004674">
    <property type="term" value="F:protein serine/threonine kinase activity"/>
    <property type="evidence" value="ECO:0007669"/>
    <property type="project" value="UniProtKB-KW"/>
</dbReference>
<gene>
    <name evidence="19" type="ORF">LAESUDRAFT_726795</name>
</gene>
<evidence type="ECO:0000256" key="16">
    <source>
        <dbReference type="PROSITE-ProRule" id="PRU10141"/>
    </source>
</evidence>
<name>A0A165DSD0_9APHY</name>
<evidence type="ECO:0000313" key="19">
    <source>
        <dbReference type="EMBL" id="KZT05530.1"/>
    </source>
</evidence>
<dbReference type="GeneID" id="63826130"/>
<dbReference type="Pfam" id="PF00069">
    <property type="entry name" value="Pkinase"/>
    <property type="match status" value="1"/>
</dbReference>
<accession>A0A165DSD0</accession>